<evidence type="ECO:0000313" key="2">
    <source>
        <dbReference type="EMBL" id="PHH64686.1"/>
    </source>
</evidence>
<gene>
    <name evidence="2" type="ORF">CDD81_4127</name>
</gene>
<dbReference type="AlphaFoldDB" id="A0A2C5YAE8"/>
<proteinExistence type="predicted"/>
<evidence type="ECO:0000313" key="3">
    <source>
        <dbReference type="Proteomes" id="UP000226192"/>
    </source>
</evidence>
<keyword evidence="3" id="KW-1185">Reference proteome</keyword>
<dbReference type="EMBL" id="NJET01000027">
    <property type="protein sequence ID" value="PHH64686.1"/>
    <property type="molecule type" value="Genomic_DNA"/>
</dbReference>
<dbReference type="InterPro" id="IPR046541">
    <property type="entry name" value="DUF6606"/>
</dbReference>
<comment type="caution">
    <text evidence="2">The sequence shown here is derived from an EMBL/GenBank/DDBJ whole genome shotgun (WGS) entry which is preliminary data.</text>
</comment>
<dbReference type="Proteomes" id="UP000226192">
    <property type="component" value="Unassembled WGS sequence"/>
</dbReference>
<feature type="domain" description="DUF6606" evidence="1">
    <location>
        <begin position="11"/>
        <end position="273"/>
    </location>
</feature>
<accession>A0A2C5YAE8</accession>
<organism evidence="2 3">
    <name type="scientific">Ophiocordyceps australis</name>
    <dbReference type="NCBI Taxonomy" id="1399860"/>
    <lineage>
        <taxon>Eukaryota</taxon>
        <taxon>Fungi</taxon>
        <taxon>Dikarya</taxon>
        <taxon>Ascomycota</taxon>
        <taxon>Pezizomycotina</taxon>
        <taxon>Sordariomycetes</taxon>
        <taxon>Hypocreomycetidae</taxon>
        <taxon>Hypocreales</taxon>
        <taxon>Ophiocordycipitaceae</taxon>
        <taxon>Ophiocordyceps</taxon>
    </lineage>
</organism>
<dbReference type="Pfam" id="PF20255">
    <property type="entry name" value="DUF6606"/>
    <property type="match status" value="1"/>
</dbReference>
<protein>
    <recommendedName>
        <fullName evidence="1">DUF6606 domain-containing protein</fullName>
    </recommendedName>
</protein>
<dbReference type="OrthoDB" id="3182339at2759"/>
<dbReference type="STRING" id="1399860.A0A2C5YAE8"/>
<reference evidence="2 3" key="1">
    <citation type="submission" date="2017-06" db="EMBL/GenBank/DDBJ databases">
        <title>Ant-infecting Ophiocordyceps genomes reveal a high diversity of potential behavioral manipulation genes and a possible major role for enterotoxins.</title>
        <authorList>
            <person name="De Bekker C."/>
            <person name="Evans H.C."/>
            <person name="Brachmann A."/>
            <person name="Hughes D.P."/>
        </authorList>
    </citation>
    <scope>NUCLEOTIDE SEQUENCE [LARGE SCALE GENOMIC DNA]</scope>
    <source>
        <strain evidence="2 3">Map64</strain>
    </source>
</reference>
<evidence type="ECO:0000259" key="1">
    <source>
        <dbReference type="Pfam" id="PF20255"/>
    </source>
</evidence>
<name>A0A2C5YAE8_9HYPO</name>
<sequence>MAPKAEIFYAINHVFLPPRLPSEKERHSYDDNLVDAVIKSLNEFSSLVDSSQDRLMSAIKSIKNLKRTRQATISLSDIELEQILEELTDKRMTIPLHVEAQNAAVLIRRPSDSSIVLFEHFELIPSHKEIIETQGRLRRCFPASCVAIDIDIYKNERFRSSIAHTLAKMSHEVVAEMTPEMIEENTTNPSIVSHLFFSFLLANGRKHQPTMLWKNTREEVTRQEGKTVPWRRSAVWLLLRVVLQLELNKQSKEGREHDLYKPFMVFHLTKVLQEAVETQHVDLDVLYVMSAKISRRMVKLDSTQQPDLAKHRGWMFTVYKSLRQVHKFLQSRWDTAQLKWKEPLAMRSVMANELEGDVSFHLPELDHFVAGLQRQRRPGHTRDLERYSQLLPLSHDTFPCVGAINGLGIYGFYDLHTFEKWVAGNLDSWLNNHKKVPIACEKITQAMVSYHQIAMQTYKDSPGDISIMMLTILELWIACDKFAVGIHPQLAQYKHGVPEDAWQWLLLRFKSDSERLYRAERYLKNRNRARKNSPLYDFGKPESFPVVFFQESTQHQKFAEEIAEEASKLQERKLNELRELRASYDEHMNLYLGKSCEELNEIGRLGILEFEEWHFPEKCERCQSKSKADKLTIDVFKWPLPSDKAMAQSIIFEMAVPLVFGL</sequence>